<dbReference type="EMBL" id="JAIZPD010000007">
    <property type="protein sequence ID" value="KAH0961913.1"/>
    <property type="molecule type" value="Genomic_DNA"/>
</dbReference>
<evidence type="ECO:0000313" key="1">
    <source>
        <dbReference type="EMBL" id="KAH0961913.1"/>
    </source>
</evidence>
<proteinExistence type="predicted"/>
<dbReference type="AlphaFoldDB" id="A0A9P8MTR8"/>
<dbReference type="Proteomes" id="UP000824596">
    <property type="component" value="Unassembled WGS sequence"/>
</dbReference>
<reference evidence="1" key="1">
    <citation type="submission" date="2021-09" db="EMBL/GenBank/DDBJ databases">
        <title>A high-quality genome of the endoparasitic fungus Hirsutella rhossiliensis with a comparison of Hirsutella genomes reveals transposable elements contributing to genome size variation.</title>
        <authorList>
            <person name="Lin R."/>
            <person name="Jiao Y."/>
            <person name="Sun X."/>
            <person name="Ling J."/>
            <person name="Xie B."/>
            <person name="Cheng X."/>
        </authorList>
    </citation>
    <scope>NUCLEOTIDE SEQUENCE</scope>
    <source>
        <strain evidence="1">HR02</strain>
    </source>
</reference>
<dbReference type="RefSeq" id="XP_044719426.1">
    <property type="nucleotide sequence ID" value="XM_044865464.1"/>
</dbReference>
<dbReference type="OrthoDB" id="3513679at2759"/>
<accession>A0A9P8MTR8</accession>
<gene>
    <name evidence="1" type="ORF">HRG_06993</name>
</gene>
<comment type="caution">
    <text evidence="1">The sequence shown here is derived from an EMBL/GenBank/DDBJ whole genome shotgun (WGS) entry which is preliminary data.</text>
</comment>
<sequence>MAANEDDELFQIQPTLSRLEIYRCLRRLLEIRHRRGMLTLLYDYLPEITFCLRGVPVDHLLDCGNKMAPVYFLESIMNNTLIASSRVGDYPRFPGYAFQYIYRRWFVPYKRNIEYNQFLVKFFEVQGIPNWLQAKPRRFLGHIVNLSASLCAKVKETQLEIMSGKPEDVQHMLEYTARYGLRPPWARRSWLEQVTRARAEQEFLQVQPLFRAIAIIVGGRDESCEDMDGQDFPTRMDSVGQTPVLFVCTGVEDGLSAPICFDSVAHQIHSLISGPPGTNIRTALMSLEAAITLTLDLEKREVAAFGPRPDPARSPWLPSRPIDRLMNEARWLGAADVDLAGPSSSWVDTEVYSEQLGDAAERDKVVAYSPDEVHANRYRLACWYGGNLVS</sequence>
<organism evidence="1 2">
    <name type="scientific">Hirsutella rhossiliensis</name>
    <dbReference type="NCBI Taxonomy" id="111463"/>
    <lineage>
        <taxon>Eukaryota</taxon>
        <taxon>Fungi</taxon>
        <taxon>Dikarya</taxon>
        <taxon>Ascomycota</taxon>
        <taxon>Pezizomycotina</taxon>
        <taxon>Sordariomycetes</taxon>
        <taxon>Hypocreomycetidae</taxon>
        <taxon>Hypocreales</taxon>
        <taxon>Ophiocordycipitaceae</taxon>
        <taxon>Hirsutella</taxon>
    </lineage>
</organism>
<dbReference type="GeneID" id="68356122"/>
<name>A0A9P8MTR8_9HYPO</name>
<evidence type="ECO:0000313" key="2">
    <source>
        <dbReference type="Proteomes" id="UP000824596"/>
    </source>
</evidence>
<protein>
    <submittedName>
        <fullName evidence="1">Uncharacterized protein</fullName>
    </submittedName>
</protein>
<keyword evidence="2" id="KW-1185">Reference proteome</keyword>